<evidence type="ECO:0000256" key="2">
    <source>
        <dbReference type="ARBA" id="ARBA00008016"/>
    </source>
</evidence>
<keyword evidence="9 10" id="KW-0227">DNA damage</keyword>
<gene>
    <name evidence="9 12" type="primary">recF</name>
    <name evidence="12" type="ORF">N4264_01880</name>
</gene>
<dbReference type="Pfam" id="PF02463">
    <property type="entry name" value="SMC_N"/>
    <property type="match status" value="1"/>
</dbReference>
<dbReference type="PROSITE" id="PS00617">
    <property type="entry name" value="RECF_1"/>
    <property type="match status" value="1"/>
</dbReference>
<dbReference type="InterPro" id="IPR027417">
    <property type="entry name" value="P-loop_NTPase"/>
</dbReference>
<evidence type="ECO:0000256" key="3">
    <source>
        <dbReference type="ARBA" id="ARBA00020170"/>
    </source>
</evidence>
<dbReference type="InterPro" id="IPR018078">
    <property type="entry name" value="DNA-binding_RecF_CS"/>
</dbReference>
<dbReference type="InterPro" id="IPR042174">
    <property type="entry name" value="RecF_2"/>
</dbReference>
<accession>A0ABY6BKU7</accession>
<sequence length="360" mass="40067">MRIRELRVENLRNISSASVSLGPGLNLFLGANGAGKTSLLEAAFLLSHARSFRSGKRESLVRRGAESLSVFAVVESGSRGERRVGLRRDADKWVGRVDGRNTEGLVELLREIAVVCFEPGSHGLIGGPGEERRRFLDWALFHVEQEFMDVARRYRRALKQRNSLLRRGVSGRDLDPWDAALADAGEAWQAQRERYVAAWFPEVETLCRQFLPELGACSLRLSSGWAAGARLCDVLLERRERDQVRGHTGAGPHRADWSISFQEAPDREHLSRGQEKLCAMACILAQARLFATQTGEWPVICLDDLSSELDAVHEAAVLSWLRAQGAQILLTGTDAPRSALPDDMERMTFHVEQGQFSALL</sequence>
<dbReference type="HAMAP" id="MF_00365">
    <property type="entry name" value="RecF"/>
    <property type="match status" value="1"/>
</dbReference>
<keyword evidence="6 9" id="KW-0547">Nucleotide-binding</keyword>
<comment type="function">
    <text evidence="9 10">The RecF protein is involved in DNA metabolism; it is required for DNA replication and normal SOS inducibility. RecF binds preferentially to single-stranded, linear DNA. It also seems to bind ATP.</text>
</comment>
<name>A0ABY6BKU7_9GAMM</name>
<keyword evidence="7 9" id="KW-0067">ATP-binding</keyword>
<dbReference type="Gene3D" id="3.40.50.300">
    <property type="entry name" value="P-loop containing nucleotide triphosphate hydrolases"/>
    <property type="match status" value="1"/>
</dbReference>
<dbReference type="PANTHER" id="PTHR32182:SF0">
    <property type="entry name" value="DNA REPLICATION AND REPAIR PROTEIN RECF"/>
    <property type="match status" value="1"/>
</dbReference>
<dbReference type="InterPro" id="IPR001238">
    <property type="entry name" value="DNA-binding_RecF"/>
</dbReference>
<keyword evidence="5 9" id="KW-0235">DNA replication</keyword>
<evidence type="ECO:0000256" key="4">
    <source>
        <dbReference type="ARBA" id="ARBA00022490"/>
    </source>
</evidence>
<keyword evidence="13" id="KW-1185">Reference proteome</keyword>
<dbReference type="NCBIfam" id="TIGR00611">
    <property type="entry name" value="recf"/>
    <property type="match status" value="1"/>
</dbReference>
<dbReference type="InterPro" id="IPR003395">
    <property type="entry name" value="RecF/RecN/SMC_N"/>
</dbReference>
<evidence type="ECO:0000256" key="8">
    <source>
        <dbReference type="ARBA" id="ARBA00023125"/>
    </source>
</evidence>
<keyword evidence="9 10" id="KW-0742">SOS response</keyword>
<dbReference type="PANTHER" id="PTHR32182">
    <property type="entry name" value="DNA REPLICATION AND REPAIR PROTEIN RECF"/>
    <property type="match status" value="1"/>
</dbReference>
<evidence type="ECO:0000313" key="13">
    <source>
        <dbReference type="Proteomes" id="UP001064632"/>
    </source>
</evidence>
<feature type="binding site" evidence="9">
    <location>
        <begin position="30"/>
        <end position="37"/>
    </location>
    <ligand>
        <name>ATP</name>
        <dbReference type="ChEBI" id="CHEBI:30616"/>
    </ligand>
</feature>
<comment type="subcellular location">
    <subcellularLocation>
        <location evidence="1 9 10">Cytoplasm</location>
    </subcellularLocation>
</comment>
<dbReference type="RefSeq" id="WP_261695388.1">
    <property type="nucleotide sequence ID" value="NZ_CP104694.1"/>
</dbReference>
<comment type="similarity">
    <text evidence="2 9 10">Belongs to the RecF family.</text>
</comment>
<dbReference type="PROSITE" id="PS00618">
    <property type="entry name" value="RECF_2"/>
    <property type="match status" value="1"/>
</dbReference>
<protein>
    <recommendedName>
        <fullName evidence="3 9">DNA replication and repair protein RecF</fullName>
    </recommendedName>
</protein>
<dbReference type="SUPFAM" id="SSF52540">
    <property type="entry name" value="P-loop containing nucleoside triphosphate hydrolases"/>
    <property type="match status" value="1"/>
</dbReference>
<evidence type="ECO:0000256" key="6">
    <source>
        <dbReference type="ARBA" id="ARBA00022741"/>
    </source>
</evidence>
<dbReference type="Gene3D" id="1.20.1050.90">
    <property type="entry name" value="RecF/RecN/SMC, N-terminal domain"/>
    <property type="match status" value="1"/>
</dbReference>
<feature type="domain" description="RecF/RecN/SMC N-terminal" evidence="11">
    <location>
        <begin position="3"/>
        <end position="344"/>
    </location>
</feature>
<organism evidence="12 13">
    <name type="scientific">Tahibacter amnicola</name>
    <dbReference type="NCBI Taxonomy" id="2976241"/>
    <lineage>
        <taxon>Bacteria</taxon>
        <taxon>Pseudomonadati</taxon>
        <taxon>Pseudomonadota</taxon>
        <taxon>Gammaproteobacteria</taxon>
        <taxon>Lysobacterales</taxon>
        <taxon>Rhodanobacteraceae</taxon>
        <taxon>Tahibacter</taxon>
    </lineage>
</organism>
<keyword evidence="9 10" id="KW-0234">DNA repair</keyword>
<evidence type="ECO:0000256" key="10">
    <source>
        <dbReference type="RuleBase" id="RU000578"/>
    </source>
</evidence>
<dbReference type="EMBL" id="CP104694">
    <property type="protein sequence ID" value="UXI68427.1"/>
    <property type="molecule type" value="Genomic_DNA"/>
</dbReference>
<evidence type="ECO:0000256" key="5">
    <source>
        <dbReference type="ARBA" id="ARBA00022705"/>
    </source>
</evidence>
<evidence type="ECO:0000256" key="9">
    <source>
        <dbReference type="HAMAP-Rule" id="MF_00365"/>
    </source>
</evidence>
<dbReference type="Proteomes" id="UP001064632">
    <property type="component" value="Chromosome"/>
</dbReference>
<proteinExistence type="inferred from homology"/>
<evidence type="ECO:0000256" key="1">
    <source>
        <dbReference type="ARBA" id="ARBA00004496"/>
    </source>
</evidence>
<keyword evidence="8 9" id="KW-0238">DNA-binding</keyword>
<evidence type="ECO:0000313" key="12">
    <source>
        <dbReference type="EMBL" id="UXI68427.1"/>
    </source>
</evidence>
<keyword evidence="4 9" id="KW-0963">Cytoplasm</keyword>
<reference evidence="12" key="1">
    <citation type="submission" date="2022-09" db="EMBL/GenBank/DDBJ databases">
        <title>Tahibacter sp. nov., isolated from a fresh water.</title>
        <authorList>
            <person name="Baek J.H."/>
            <person name="Lee J.K."/>
            <person name="Kim J.M."/>
            <person name="Jeon C.O."/>
        </authorList>
    </citation>
    <scope>NUCLEOTIDE SEQUENCE</scope>
    <source>
        <strain evidence="12">W38</strain>
    </source>
</reference>
<evidence type="ECO:0000259" key="11">
    <source>
        <dbReference type="Pfam" id="PF02463"/>
    </source>
</evidence>
<evidence type="ECO:0000256" key="7">
    <source>
        <dbReference type="ARBA" id="ARBA00022840"/>
    </source>
</evidence>